<keyword evidence="3" id="KW-1185">Reference proteome</keyword>
<accession>A0A7J0G9X3</accession>
<evidence type="ECO:0000313" key="3">
    <source>
        <dbReference type="Proteomes" id="UP000585474"/>
    </source>
</evidence>
<reference evidence="2 3" key="1">
    <citation type="submission" date="2019-07" db="EMBL/GenBank/DDBJ databases">
        <title>De Novo Assembly of kiwifruit Actinidia rufa.</title>
        <authorList>
            <person name="Sugita-Konishi S."/>
            <person name="Sato K."/>
            <person name="Mori E."/>
            <person name="Abe Y."/>
            <person name="Kisaki G."/>
            <person name="Hamano K."/>
            <person name="Suezawa K."/>
            <person name="Otani M."/>
            <person name="Fukuda T."/>
            <person name="Manabe T."/>
            <person name="Gomi K."/>
            <person name="Tabuchi M."/>
            <person name="Akimitsu K."/>
            <person name="Kataoka I."/>
        </authorList>
    </citation>
    <scope>NUCLEOTIDE SEQUENCE [LARGE SCALE GENOMIC DNA]</scope>
    <source>
        <strain evidence="3">cv. Fuchu</strain>
    </source>
</reference>
<protein>
    <submittedName>
        <fullName evidence="2">Uncharacterized protein</fullName>
    </submittedName>
</protein>
<organism evidence="2 3">
    <name type="scientific">Actinidia rufa</name>
    <dbReference type="NCBI Taxonomy" id="165716"/>
    <lineage>
        <taxon>Eukaryota</taxon>
        <taxon>Viridiplantae</taxon>
        <taxon>Streptophyta</taxon>
        <taxon>Embryophyta</taxon>
        <taxon>Tracheophyta</taxon>
        <taxon>Spermatophyta</taxon>
        <taxon>Magnoliopsida</taxon>
        <taxon>eudicotyledons</taxon>
        <taxon>Gunneridae</taxon>
        <taxon>Pentapetalae</taxon>
        <taxon>asterids</taxon>
        <taxon>Ericales</taxon>
        <taxon>Actinidiaceae</taxon>
        <taxon>Actinidia</taxon>
    </lineage>
</organism>
<proteinExistence type="predicted"/>
<name>A0A7J0G9X3_9ERIC</name>
<sequence length="86" mass="9485">MMNKTRSSIHQSRSPTTRSTARCSDVPSFSLVPAAMDEQIDEVHLSIYHIFVMRMVVVGSNGGLAAEEEMVAVVAVEEVVVMEEME</sequence>
<feature type="region of interest" description="Disordered" evidence="1">
    <location>
        <begin position="1"/>
        <end position="24"/>
    </location>
</feature>
<dbReference type="AlphaFoldDB" id="A0A7J0G9X3"/>
<evidence type="ECO:0000313" key="2">
    <source>
        <dbReference type="EMBL" id="GFZ07607.1"/>
    </source>
</evidence>
<dbReference type="Proteomes" id="UP000585474">
    <property type="component" value="Unassembled WGS sequence"/>
</dbReference>
<comment type="caution">
    <text evidence="2">The sequence shown here is derived from an EMBL/GenBank/DDBJ whole genome shotgun (WGS) entry which is preliminary data.</text>
</comment>
<gene>
    <name evidence="2" type="ORF">Acr_19g0005440</name>
</gene>
<dbReference type="EMBL" id="BJWL01000019">
    <property type="protein sequence ID" value="GFZ07607.1"/>
    <property type="molecule type" value="Genomic_DNA"/>
</dbReference>
<evidence type="ECO:0000256" key="1">
    <source>
        <dbReference type="SAM" id="MobiDB-lite"/>
    </source>
</evidence>
<feature type="compositionally biased region" description="Polar residues" evidence="1">
    <location>
        <begin position="1"/>
        <end position="22"/>
    </location>
</feature>